<protein>
    <submittedName>
        <fullName evidence="1">Uncharacterized protein</fullName>
    </submittedName>
</protein>
<gene>
    <name evidence="1" type="ORF">CFN58_35560</name>
</gene>
<organism evidence="1 2">
    <name type="scientific">Pseudomonas avellanae</name>
    <dbReference type="NCBI Taxonomy" id="46257"/>
    <lineage>
        <taxon>Bacteria</taxon>
        <taxon>Pseudomonadati</taxon>
        <taxon>Pseudomonadota</taxon>
        <taxon>Gammaproteobacteria</taxon>
        <taxon>Pseudomonadales</taxon>
        <taxon>Pseudomonadaceae</taxon>
        <taxon>Pseudomonas</taxon>
    </lineage>
</organism>
<reference evidence="2" key="1">
    <citation type="journal article" date="2016" name="Sci. Rep.">
        <title>Genome analysis of the kiwifruit canker pathogen Pseudomonas syringae pv. actinidiae biovar 5.</title>
        <authorList>
            <person name="Fujikawa T."/>
            <person name="Sawada H."/>
        </authorList>
    </citation>
    <scope>NUCLEOTIDE SEQUENCE [LARGE SCALE GENOMIC DNA]</scope>
    <source>
        <strain evidence="2">MAFF 212061</strain>
    </source>
</reference>
<dbReference type="Proteomes" id="UP000217163">
    <property type="component" value="Unassembled WGS sequence"/>
</dbReference>
<sequence>MEKSIVSKKFITTWFYASKHSETQDVGIFRTKFRKIYDDRSVDFDEFSQRLEEAYNNFDERGYDVVNVVPVAMGSSENCNQSNGTYVGDVGFSLTRGAVIVGKRRD</sequence>
<comment type="caution">
    <text evidence="1">The sequence shown here is derived from an EMBL/GenBank/DDBJ whole genome shotgun (WGS) entry which is preliminary data.</text>
</comment>
<accession>A0A261W9A8</accession>
<evidence type="ECO:0000313" key="1">
    <source>
        <dbReference type="EMBL" id="OZI82834.1"/>
    </source>
</evidence>
<evidence type="ECO:0000313" key="2">
    <source>
        <dbReference type="Proteomes" id="UP000217163"/>
    </source>
</evidence>
<dbReference type="EMBL" id="NKQU01000670">
    <property type="protein sequence ID" value="OZI82834.1"/>
    <property type="molecule type" value="Genomic_DNA"/>
</dbReference>
<dbReference type="AlphaFoldDB" id="A0A261W9A8"/>
<proteinExistence type="predicted"/>
<name>A0A261W9A8_9PSED</name>